<dbReference type="AlphaFoldDB" id="A0AAV5RC54"/>
<evidence type="ECO:0000256" key="1">
    <source>
        <dbReference type="SAM" id="MobiDB-lite"/>
    </source>
</evidence>
<gene>
    <name evidence="2" type="ORF">DASB73_000780</name>
</gene>
<accession>A0AAV5RC54</accession>
<reference evidence="2 3" key="1">
    <citation type="journal article" date="2023" name="Elife">
        <title>Identification of key yeast species and microbe-microbe interactions impacting larval growth of Drosophila in the wild.</title>
        <authorList>
            <person name="Mure A."/>
            <person name="Sugiura Y."/>
            <person name="Maeda R."/>
            <person name="Honda K."/>
            <person name="Sakurai N."/>
            <person name="Takahashi Y."/>
            <person name="Watada M."/>
            <person name="Katoh T."/>
            <person name="Gotoh A."/>
            <person name="Gotoh Y."/>
            <person name="Taniguchi I."/>
            <person name="Nakamura K."/>
            <person name="Hayashi T."/>
            <person name="Katayama T."/>
            <person name="Uemura T."/>
            <person name="Hattori Y."/>
        </authorList>
    </citation>
    <scope>NUCLEOTIDE SEQUENCE [LARGE SCALE GENOMIC DNA]</scope>
    <source>
        <strain evidence="2 3">SB-73</strain>
    </source>
</reference>
<proteinExistence type="predicted"/>
<comment type="caution">
    <text evidence="2">The sequence shown here is derived from an EMBL/GenBank/DDBJ whole genome shotgun (WGS) entry which is preliminary data.</text>
</comment>
<dbReference type="Proteomes" id="UP001362899">
    <property type="component" value="Unassembled WGS sequence"/>
</dbReference>
<feature type="region of interest" description="Disordered" evidence="1">
    <location>
        <begin position="68"/>
        <end position="91"/>
    </location>
</feature>
<keyword evidence="3" id="KW-1185">Reference proteome</keyword>
<evidence type="ECO:0008006" key="4">
    <source>
        <dbReference type="Google" id="ProtNLM"/>
    </source>
</evidence>
<evidence type="ECO:0000313" key="2">
    <source>
        <dbReference type="EMBL" id="GMM49120.1"/>
    </source>
</evidence>
<feature type="compositionally biased region" description="Polar residues" evidence="1">
    <location>
        <begin position="1"/>
        <end position="20"/>
    </location>
</feature>
<dbReference type="EMBL" id="BTGC01000001">
    <property type="protein sequence ID" value="GMM49120.1"/>
    <property type="molecule type" value="Genomic_DNA"/>
</dbReference>
<sequence length="91" mass="10175">MGVARNSNSASRTHNLTSRPVSKKKAKKIAQRQRLKLQRDENSMQSNRQRKADIRQAALETLTSAKESAINREMNANGTTLGGPESHSMWI</sequence>
<evidence type="ECO:0000313" key="3">
    <source>
        <dbReference type="Proteomes" id="UP001362899"/>
    </source>
</evidence>
<name>A0AAV5RC54_STABA</name>
<feature type="compositionally biased region" description="Basic residues" evidence="1">
    <location>
        <begin position="21"/>
        <end position="36"/>
    </location>
</feature>
<feature type="region of interest" description="Disordered" evidence="1">
    <location>
        <begin position="1"/>
        <end position="53"/>
    </location>
</feature>
<organism evidence="2 3">
    <name type="scientific">Starmerella bacillaris</name>
    <name type="common">Yeast</name>
    <name type="synonym">Candida zemplinina</name>
    <dbReference type="NCBI Taxonomy" id="1247836"/>
    <lineage>
        <taxon>Eukaryota</taxon>
        <taxon>Fungi</taxon>
        <taxon>Dikarya</taxon>
        <taxon>Ascomycota</taxon>
        <taxon>Saccharomycotina</taxon>
        <taxon>Dipodascomycetes</taxon>
        <taxon>Dipodascales</taxon>
        <taxon>Trichomonascaceae</taxon>
        <taxon>Starmerella</taxon>
    </lineage>
</organism>
<protein>
    <recommendedName>
        <fullName evidence="4">Small EDRK-rich factor-like N-terminal domain-containing protein</fullName>
    </recommendedName>
</protein>